<dbReference type="EMBL" id="HBNR01012419">
    <property type="protein sequence ID" value="CAE4568403.1"/>
    <property type="molecule type" value="Transcribed_RNA"/>
</dbReference>
<keyword evidence="9" id="KW-0812">Transmembrane</keyword>
<organism evidence="10">
    <name type="scientific">Alexandrium monilatum</name>
    <dbReference type="NCBI Taxonomy" id="311494"/>
    <lineage>
        <taxon>Eukaryota</taxon>
        <taxon>Sar</taxon>
        <taxon>Alveolata</taxon>
        <taxon>Dinophyceae</taxon>
        <taxon>Gonyaulacales</taxon>
        <taxon>Pyrocystaceae</taxon>
        <taxon>Alexandrium</taxon>
    </lineage>
</organism>
<dbReference type="GO" id="GO:0003676">
    <property type="term" value="F:nucleic acid binding"/>
    <property type="evidence" value="ECO:0007669"/>
    <property type="project" value="InterPro"/>
</dbReference>
<accession>A0A7S4Q1K0</accession>
<evidence type="ECO:0000256" key="1">
    <source>
        <dbReference type="ARBA" id="ARBA00009547"/>
    </source>
</evidence>
<dbReference type="InterPro" id="IPR003154">
    <property type="entry name" value="S1/P1nuclease"/>
</dbReference>
<dbReference type="GO" id="GO:0004519">
    <property type="term" value="F:endonuclease activity"/>
    <property type="evidence" value="ECO:0007669"/>
    <property type="project" value="UniProtKB-KW"/>
</dbReference>
<keyword evidence="9" id="KW-0472">Membrane</keyword>
<dbReference type="GO" id="GO:0016788">
    <property type="term" value="F:hydrolase activity, acting on ester bonds"/>
    <property type="evidence" value="ECO:0007669"/>
    <property type="project" value="InterPro"/>
</dbReference>
<evidence type="ECO:0000256" key="3">
    <source>
        <dbReference type="ARBA" id="ARBA00022723"/>
    </source>
</evidence>
<dbReference type="InterPro" id="IPR008947">
    <property type="entry name" value="PLipase_C/P1_nuclease_dom_sf"/>
</dbReference>
<name>A0A7S4Q1K0_9DINO</name>
<dbReference type="GO" id="GO:0046872">
    <property type="term" value="F:metal ion binding"/>
    <property type="evidence" value="ECO:0007669"/>
    <property type="project" value="UniProtKB-KW"/>
</dbReference>
<evidence type="ECO:0000256" key="7">
    <source>
        <dbReference type="ARBA" id="ARBA00023180"/>
    </source>
</evidence>
<keyword evidence="9" id="KW-1133">Transmembrane helix</keyword>
<comment type="similarity">
    <text evidence="1">Belongs to the nuclease type I family.</text>
</comment>
<evidence type="ECO:0000313" key="10">
    <source>
        <dbReference type="EMBL" id="CAE4568403.1"/>
    </source>
</evidence>
<evidence type="ECO:0000256" key="8">
    <source>
        <dbReference type="SAM" id="MobiDB-lite"/>
    </source>
</evidence>
<dbReference type="GO" id="GO:0006308">
    <property type="term" value="P:DNA catabolic process"/>
    <property type="evidence" value="ECO:0007669"/>
    <property type="project" value="InterPro"/>
</dbReference>
<keyword evidence="3" id="KW-0479">Metal-binding</keyword>
<reference evidence="10" key="1">
    <citation type="submission" date="2021-01" db="EMBL/GenBank/DDBJ databases">
        <authorList>
            <person name="Corre E."/>
            <person name="Pelletier E."/>
            <person name="Niang G."/>
            <person name="Scheremetjew M."/>
            <person name="Finn R."/>
            <person name="Kale V."/>
            <person name="Holt S."/>
            <person name="Cochrane G."/>
            <person name="Meng A."/>
            <person name="Brown T."/>
            <person name="Cohen L."/>
        </authorList>
    </citation>
    <scope>NUCLEOTIDE SEQUENCE</scope>
    <source>
        <strain evidence="10">CCMP3105</strain>
    </source>
</reference>
<feature type="transmembrane region" description="Helical" evidence="9">
    <location>
        <begin position="356"/>
        <end position="376"/>
    </location>
</feature>
<dbReference type="AlphaFoldDB" id="A0A7S4Q1K0"/>
<keyword evidence="6" id="KW-1015">Disulfide bond</keyword>
<feature type="region of interest" description="Disordered" evidence="8">
    <location>
        <begin position="1"/>
        <end position="28"/>
    </location>
</feature>
<evidence type="ECO:0000256" key="2">
    <source>
        <dbReference type="ARBA" id="ARBA00022722"/>
    </source>
</evidence>
<dbReference type="Gene3D" id="1.10.575.10">
    <property type="entry name" value="P1 Nuclease"/>
    <property type="match status" value="1"/>
</dbReference>
<keyword evidence="7" id="KW-0325">Glycoprotein</keyword>
<evidence type="ECO:0000256" key="6">
    <source>
        <dbReference type="ARBA" id="ARBA00023157"/>
    </source>
</evidence>
<keyword evidence="2" id="KW-0540">Nuclease</keyword>
<feature type="compositionally biased region" description="Low complexity" evidence="8">
    <location>
        <begin position="14"/>
        <end position="23"/>
    </location>
</feature>
<gene>
    <name evidence="10" type="ORF">AMON00008_LOCUS8022</name>
</gene>
<keyword evidence="5" id="KW-0378">Hydrolase</keyword>
<dbReference type="Pfam" id="PF02265">
    <property type="entry name" value="S1-P1_nuclease"/>
    <property type="match status" value="1"/>
</dbReference>
<keyword evidence="4" id="KW-0255">Endonuclease</keyword>
<evidence type="ECO:0000256" key="4">
    <source>
        <dbReference type="ARBA" id="ARBA00022759"/>
    </source>
</evidence>
<sequence length="396" mass="44494">MPSLCPSTSPPPRQRAAMVPRPAAARRRTGSCRATAGRALRLLSLAEASWVAQAWGREGHRRIAEVAEKMIVGSGSERIHAMLQGNLDEFVDLEQKMGTEHPETAVLHWHSQEPEWNCSSMMGEHGHISCDGHSAAKDSLYCAALHFSDRLGHEVLTEQFPRSKGPPELASLAGLSPSELGHPQLLRWLVILLGDMHQPLRWLRAHDYGREVQLRYKGQTYSLLSFWEEYLPQQLAEPNWNHLKRSFHKHQGHYLERLPATHFRNWARDHATAACSLIYAPLEQAGGVTSAGQEPLELEEELFAKWQRLATELISVAGQRVAVVLLDVLRHDKHRTAYKEGHSPYHPWLLATPTGFALNALIALPVVPGVLGLFLLHERWVSGRRHISCMPKKAKS</sequence>
<protein>
    <submittedName>
        <fullName evidence="10">Uncharacterized protein</fullName>
    </submittedName>
</protein>
<proteinExistence type="inferred from homology"/>
<dbReference type="SUPFAM" id="SSF48537">
    <property type="entry name" value="Phospholipase C/P1 nuclease"/>
    <property type="match status" value="1"/>
</dbReference>
<evidence type="ECO:0000256" key="9">
    <source>
        <dbReference type="SAM" id="Phobius"/>
    </source>
</evidence>
<evidence type="ECO:0000256" key="5">
    <source>
        <dbReference type="ARBA" id="ARBA00022801"/>
    </source>
</evidence>